<organism evidence="2 3">
    <name type="scientific">Halorussus gelatinilyticus</name>
    <dbReference type="NCBI Taxonomy" id="2937524"/>
    <lineage>
        <taxon>Archaea</taxon>
        <taxon>Methanobacteriati</taxon>
        <taxon>Methanobacteriota</taxon>
        <taxon>Stenosarchaea group</taxon>
        <taxon>Halobacteria</taxon>
        <taxon>Halobacteriales</taxon>
        <taxon>Haladaptataceae</taxon>
        <taxon>Halorussus</taxon>
    </lineage>
</organism>
<keyword evidence="1" id="KW-0812">Transmembrane</keyword>
<protein>
    <submittedName>
        <fullName evidence="2">Uncharacterized protein</fullName>
    </submittedName>
</protein>
<dbReference type="GeneID" id="72188536"/>
<evidence type="ECO:0000313" key="3">
    <source>
        <dbReference type="Proteomes" id="UP000830434"/>
    </source>
</evidence>
<accession>A0A8U0IJ68</accession>
<proteinExistence type="predicted"/>
<evidence type="ECO:0000256" key="1">
    <source>
        <dbReference type="SAM" id="Phobius"/>
    </source>
</evidence>
<dbReference type="AlphaFoldDB" id="A0A8U0IJ68"/>
<reference evidence="2" key="1">
    <citation type="submission" date="2022-04" db="EMBL/GenBank/DDBJ databases">
        <title>Diverse halophilic archaea isolated from saline environments.</title>
        <authorList>
            <person name="Cui H.-L."/>
        </authorList>
    </citation>
    <scope>NUCLEOTIDE SEQUENCE</scope>
    <source>
        <strain evidence="2">XZYJT40</strain>
    </source>
</reference>
<feature type="transmembrane region" description="Helical" evidence="1">
    <location>
        <begin position="92"/>
        <end position="117"/>
    </location>
</feature>
<gene>
    <name evidence="2" type="ORF">M0R88_01735</name>
</gene>
<dbReference type="RefSeq" id="WP_248655246.1">
    <property type="nucleotide sequence ID" value="NZ_CP096658.1"/>
</dbReference>
<dbReference type="KEGG" id="haxz:M0R88_01735"/>
<keyword evidence="1" id="KW-0472">Membrane</keyword>
<keyword evidence="3" id="KW-1185">Reference proteome</keyword>
<feature type="transmembrane region" description="Helical" evidence="1">
    <location>
        <begin position="12"/>
        <end position="33"/>
    </location>
</feature>
<feature type="transmembrane region" description="Helical" evidence="1">
    <location>
        <begin position="60"/>
        <end position="80"/>
    </location>
</feature>
<name>A0A8U0IJ68_9EURY</name>
<dbReference type="EMBL" id="CP096658">
    <property type="protein sequence ID" value="UPW00838.1"/>
    <property type="molecule type" value="Genomic_DNA"/>
</dbReference>
<dbReference type="Proteomes" id="UP000830434">
    <property type="component" value="Chromosome"/>
</dbReference>
<sequence length="119" mass="12286">MTTSLTRLDARLPDLTALALLALSFGVGIAFFAELPAEMVVGWHVDLDGGTRLTYAPRSVAAFAFPVAATGAYAVAAAAASRFPVREELGDFAFVYDVAVVGLLVGSLALQTALVAANL</sequence>
<evidence type="ECO:0000313" key="2">
    <source>
        <dbReference type="EMBL" id="UPW00838.1"/>
    </source>
</evidence>
<keyword evidence="1" id="KW-1133">Transmembrane helix</keyword>